<organism evidence="1 2">
    <name type="scientific">Trema orientale</name>
    <name type="common">Charcoal tree</name>
    <name type="synonym">Celtis orientalis</name>
    <dbReference type="NCBI Taxonomy" id="63057"/>
    <lineage>
        <taxon>Eukaryota</taxon>
        <taxon>Viridiplantae</taxon>
        <taxon>Streptophyta</taxon>
        <taxon>Embryophyta</taxon>
        <taxon>Tracheophyta</taxon>
        <taxon>Spermatophyta</taxon>
        <taxon>Magnoliopsida</taxon>
        <taxon>eudicotyledons</taxon>
        <taxon>Gunneridae</taxon>
        <taxon>Pentapetalae</taxon>
        <taxon>rosids</taxon>
        <taxon>fabids</taxon>
        <taxon>Rosales</taxon>
        <taxon>Cannabaceae</taxon>
        <taxon>Trema</taxon>
    </lineage>
</organism>
<keyword evidence="2" id="KW-1185">Reference proteome</keyword>
<evidence type="ECO:0000313" key="1">
    <source>
        <dbReference type="EMBL" id="POO01021.1"/>
    </source>
</evidence>
<sequence length="70" mass="8275">MTTNKLDLVPCQNFTSRKSKHNLFPVHRDRKFHLQDILWVVHEKESECDDRRSIVFLDPVSSLTYSLICS</sequence>
<dbReference type="AlphaFoldDB" id="A0A2P5FTA5"/>
<reference evidence="2" key="1">
    <citation type="submission" date="2016-06" db="EMBL/GenBank/DDBJ databases">
        <title>Parallel loss of symbiosis genes in relatives of nitrogen-fixing non-legume Parasponia.</title>
        <authorList>
            <person name="Van Velzen R."/>
            <person name="Holmer R."/>
            <person name="Bu F."/>
            <person name="Rutten L."/>
            <person name="Van Zeijl A."/>
            <person name="Liu W."/>
            <person name="Santuari L."/>
            <person name="Cao Q."/>
            <person name="Sharma T."/>
            <person name="Shen D."/>
            <person name="Roswanjaya Y."/>
            <person name="Wardhani T."/>
            <person name="Kalhor M.S."/>
            <person name="Jansen J."/>
            <person name="Van den Hoogen J."/>
            <person name="Gungor B."/>
            <person name="Hartog M."/>
            <person name="Hontelez J."/>
            <person name="Verver J."/>
            <person name="Yang W.-C."/>
            <person name="Schijlen E."/>
            <person name="Repin R."/>
            <person name="Schilthuizen M."/>
            <person name="Schranz E."/>
            <person name="Heidstra R."/>
            <person name="Miyata K."/>
            <person name="Fedorova E."/>
            <person name="Kohlen W."/>
            <person name="Bisseling T."/>
            <person name="Smit S."/>
            <person name="Geurts R."/>
        </authorList>
    </citation>
    <scope>NUCLEOTIDE SEQUENCE [LARGE SCALE GENOMIC DNA]</scope>
    <source>
        <strain evidence="2">cv. RG33-2</strain>
    </source>
</reference>
<proteinExistence type="predicted"/>
<protein>
    <submittedName>
        <fullName evidence="1">Uncharacterized protein</fullName>
    </submittedName>
</protein>
<comment type="caution">
    <text evidence="1">The sequence shown here is derived from an EMBL/GenBank/DDBJ whole genome shotgun (WGS) entry which is preliminary data.</text>
</comment>
<dbReference type="EMBL" id="JXTC01000010">
    <property type="protein sequence ID" value="POO01021.1"/>
    <property type="molecule type" value="Genomic_DNA"/>
</dbReference>
<accession>A0A2P5FTA5</accession>
<name>A0A2P5FTA5_TREOI</name>
<gene>
    <name evidence="1" type="ORF">TorRG33x02_032040</name>
</gene>
<dbReference type="Proteomes" id="UP000237000">
    <property type="component" value="Unassembled WGS sequence"/>
</dbReference>
<dbReference type="InParanoid" id="A0A2P5FTA5"/>
<evidence type="ECO:0000313" key="2">
    <source>
        <dbReference type="Proteomes" id="UP000237000"/>
    </source>
</evidence>